<dbReference type="PROSITE" id="PS51257">
    <property type="entry name" value="PROKAR_LIPOPROTEIN"/>
    <property type="match status" value="1"/>
</dbReference>
<sequence length="92" mass="9915">MTSLFQKGKIYERWSFSFSSAVGSCTTNPPSSPFGFDNVGWKILPGGCRFSGGEMTGKFRKVASHYAPEPAFGLFLNLPEGSAPWNPGTSMA</sequence>
<protein>
    <submittedName>
        <fullName evidence="1">Uncharacterized protein</fullName>
    </submittedName>
</protein>
<dbReference type="Proteomes" id="UP000253208">
    <property type="component" value="Unassembled WGS sequence"/>
</dbReference>
<organism evidence="1 2">
    <name type="scientific">Blautia obeum</name>
    <dbReference type="NCBI Taxonomy" id="40520"/>
    <lineage>
        <taxon>Bacteria</taxon>
        <taxon>Bacillati</taxon>
        <taxon>Bacillota</taxon>
        <taxon>Clostridia</taxon>
        <taxon>Lachnospirales</taxon>
        <taxon>Lachnospiraceae</taxon>
        <taxon>Blautia</taxon>
    </lineage>
</organism>
<evidence type="ECO:0000313" key="1">
    <source>
        <dbReference type="EMBL" id="RCH45143.1"/>
    </source>
</evidence>
<gene>
    <name evidence="1" type="ORF">C4886_04325</name>
</gene>
<dbReference type="EMBL" id="PSQG01000005">
    <property type="protein sequence ID" value="RCH45143.1"/>
    <property type="molecule type" value="Genomic_DNA"/>
</dbReference>
<comment type="caution">
    <text evidence="1">The sequence shown here is derived from an EMBL/GenBank/DDBJ whole genome shotgun (WGS) entry which is preliminary data.</text>
</comment>
<proteinExistence type="predicted"/>
<accession>A0A367G4J1</accession>
<evidence type="ECO:0000313" key="2">
    <source>
        <dbReference type="Proteomes" id="UP000253208"/>
    </source>
</evidence>
<name>A0A367G4J1_9FIRM</name>
<dbReference type="AlphaFoldDB" id="A0A367G4J1"/>
<reference evidence="1 2" key="1">
    <citation type="submission" date="2018-02" db="EMBL/GenBank/DDBJ databases">
        <title>Complete genome sequencing of Faecalibacterium prausnitzii strains isolated from the human gut.</title>
        <authorList>
            <person name="Fitzgerald B.C."/>
            <person name="Shkoporov A.N."/>
            <person name="Ross P.R."/>
            <person name="Hill C."/>
        </authorList>
    </citation>
    <scope>NUCLEOTIDE SEQUENCE [LARGE SCALE GENOMIC DNA]</scope>
    <source>
        <strain evidence="1 2">APC942/31-1</strain>
    </source>
</reference>